<keyword evidence="2" id="KW-1185">Reference proteome</keyword>
<gene>
    <name evidence="1" type="ORF">PSNMU_V1.4_AUG-EV-PASAV3_0076970</name>
</gene>
<proteinExistence type="predicted"/>
<sequence>MHSVPSPDKSKIKLLSVLSSLSISSSLLMYSSSSVSRFSGFSNTRTRPFFEIKSIMGRWSVRRRFGTKIPVTAFVLGLTISLTKPSGKASPADTNISKQIVTNAKTESTMLRAVRIIEEL</sequence>
<accession>A0A448ZFK6</accession>
<evidence type="ECO:0000313" key="1">
    <source>
        <dbReference type="EMBL" id="VEU40800.1"/>
    </source>
</evidence>
<dbReference type="AlphaFoldDB" id="A0A448ZFK6"/>
<organism evidence="1 2">
    <name type="scientific">Pseudo-nitzschia multistriata</name>
    <dbReference type="NCBI Taxonomy" id="183589"/>
    <lineage>
        <taxon>Eukaryota</taxon>
        <taxon>Sar</taxon>
        <taxon>Stramenopiles</taxon>
        <taxon>Ochrophyta</taxon>
        <taxon>Bacillariophyta</taxon>
        <taxon>Bacillariophyceae</taxon>
        <taxon>Bacillariophycidae</taxon>
        <taxon>Bacillariales</taxon>
        <taxon>Bacillariaceae</taxon>
        <taxon>Pseudo-nitzschia</taxon>
    </lineage>
</organism>
<dbReference type="Proteomes" id="UP000291116">
    <property type="component" value="Unassembled WGS sequence"/>
</dbReference>
<protein>
    <submittedName>
        <fullName evidence="1">Uncharacterized protein</fullName>
    </submittedName>
</protein>
<dbReference type="EMBL" id="CAACVS010000308">
    <property type="protein sequence ID" value="VEU40800.1"/>
    <property type="molecule type" value="Genomic_DNA"/>
</dbReference>
<reference evidence="1 2" key="1">
    <citation type="submission" date="2019-01" db="EMBL/GenBank/DDBJ databases">
        <authorList>
            <person name="Ferrante I. M."/>
        </authorList>
    </citation>
    <scope>NUCLEOTIDE SEQUENCE [LARGE SCALE GENOMIC DNA]</scope>
    <source>
        <strain evidence="1 2">B856</strain>
    </source>
</reference>
<name>A0A448ZFK6_9STRA</name>
<evidence type="ECO:0000313" key="2">
    <source>
        <dbReference type="Proteomes" id="UP000291116"/>
    </source>
</evidence>